<gene>
    <name evidence="2" type="ORF">BDV23DRAFT_43331</name>
</gene>
<feature type="compositionally biased region" description="Basic residues" evidence="1">
    <location>
        <begin position="54"/>
        <end position="65"/>
    </location>
</feature>
<evidence type="ECO:0000313" key="2">
    <source>
        <dbReference type="EMBL" id="KAE8384140.1"/>
    </source>
</evidence>
<sequence length="91" mass="10057">MLLVFCPLTCLHYRESHDPLDTVVIGQEHSQAADAHTPAASRWQAVRTPETGRRSHRSVGPRRHPGPSGWPTSRIACADRKAVDTLAFSKC</sequence>
<protein>
    <submittedName>
        <fullName evidence="2">Uncharacterized protein</fullName>
    </submittedName>
</protein>
<accession>A0A5N7BQQ3</accession>
<feature type="region of interest" description="Disordered" evidence="1">
    <location>
        <begin position="29"/>
        <end position="74"/>
    </location>
</feature>
<reference evidence="2" key="1">
    <citation type="submission" date="2019-04" db="EMBL/GenBank/DDBJ databases">
        <title>Friends and foes A comparative genomics studyof 23 Aspergillus species from section Flavi.</title>
        <authorList>
            <consortium name="DOE Joint Genome Institute"/>
            <person name="Kjaerbolling I."/>
            <person name="Vesth T."/>
            <person name="Frisvad J.C."/>
            <person name="Nybo J.L."/>
            <person name="Theobald S."/>
            <person name="Kildgaard S."/>
            <person name="Isbrandt T."/>
            <person name="Kuo A."/>
            <person name="Sato A."/>
            <person name="Lyhne E.K."/>
            <person name="Kogle M.E."/>
            <person name="Wiebenga A."/>
            <person name="Kun R.S."/>
            <person name="Lubbers R.J."/>
            <person name="Makela M.R."/>
            <person name="Barry K."/>
            <person name="Chovatia M."/>
            <person name="Clum A."/>
            <person name="Daum C."/>
            <person name="Haridas S."/>
            <person name="He G."/>
            <person name="LaButti K."/>
            <person name="Lipzen A."/>
            <person name="Mondo S."/>
            <person name="Riley R."/>
            <person name="Salamov A."/>
            <person name="Simmons B.A."/>
            <person name="Magnuson J.K."/>
            <person name="Henrissat B."/>
            <person name="Mortensen U.H."/>
            <person name="Larsen T.O."/>
            <person name="Devries R.P."/>
            <person name="Grigoriev I.V."/>
            <person name="Machida M."/>
            <person name="Baker S.E."/>
            <person name="Andersen M.R."/>
        </authorList>
    </citation>
    <scope>NUCLEOTIDE SEQUENCE [LARGE SCALE GENOMIC DNA]</scope>
    <source>
        <strain evidence="2">IBT 14317</strain>
    </source>
</reference>
<dbReference type="AlphaFoldDB" id="A0A5N7BQQ3"/>
<proteinExistence type="predicted"/>
<dbReference type="EMBL" id="ML735398">
    <property type="protein sequence ID" value="KAE8384140.1"/>
    <property type="molecule type" value="Genomic_DNA"/>
</dbReference>
<organism evidence="2">
    <name type="scientific">Petromyces alliaceus</name>
    <name type="common">Aspergillus alliaceus</name>
    <dbReference type="NCBI Taxonomy" id="209559"/>
    <lineage>
        <taxon>Eukaryota</taxon>
        <taxon>Fungi</taxon>
        <taxon>Dikarya</taxon>
        <taxon>Ascomycota</taxon>
        <taxon>Pezizomycotina</taxon>
        <taxon>Eurotiomycetes</taxon>
        <taxon>Eurotiomycetidae</taxon>
        <taxon>Eurotiales</taxon>
        <taxon>Aspergillaceae</taxon>
        <taxon>Aspergillus</taxon>
        <taxon>Aspergillus subgen. Circumdati</taxon>
    </lineage>
</organism>
<dbReference type="Proteomes" id="UP000326877">
    <property type="component" value="Unassembled WGS sequence"/>
</dbReference>
<name>A0A5N7BQQ3_PETAA</name>
<evidence type="ECO:0000256" key="1">
    <source>
        <dbReference type="SAM" id="MobiDB-lite"/>
    </source>
</evidence>